<evidence type="ECO:0000313" key="3">
    <source>
        <dbReference type="WBParaSite" id="Csp11.Scaffold628.g6945.t1"/>
    </source>
</evidence>
<dbReference type="Pfam" id="PF00646">
    <property type="entry name" value="F-box"/>
    <property type="match status" value="1"/>
</dbReference>
<dbReference type="Proteomes" id="UP000095282">
    <property type="component" value="Unplaced"/>
</dbReference>
<feature type="domain" description="F-box" evidence="1">
    <location>
        <begin position="2"/>
        <end position="49"/>
    </location>
</feature>
<dbReference type="eggNOG" id="ENOG502TIGW">
    <property type="taxonomic scope" value="Eukaryota"/>
</dbReference>
<organism evidence="2 3">
    <name type="scientific">Caenorhabditis tropicalis</name>
    <dbReference type="NCBI Taxonomy" id="1561998"/>
    <lineage>
        <taxon>Eukaryota</taxon>
        <taxon>Metazoa</taxon>
        <taxon>Ecdysozoa</taxon>
        <taxon>Nematoda</taxon>
        <taxon>Chromadorea</taxon>
        <taxon>Rhabditida</taxon>
        <taxon>Rhabditina</taxon>
        <taxon>Rhabditomorpha</taxon>
        <taxon>Rhabditoidea</taxon>
        <taxon>Rhabditidae</taxon>
        <taxon>Peloderinae</taxon>
        <taxon>Caenorhabditis</taxon>
    </lineage>
</organism>
<reference evidence="3" key="1">
    <citation type="submission" date="2016-11" db="UniProtKB">
        <authorList>
            <consortium name="WormBaseParasite"/>
        </authorList>
    </citation>
    <scope>IDENTIFICATION</scope>
</reference>
<evidence type="ECO:0000259" key="1">
    <source>
        <dbReference type="PROSITE" id="PS50181"/>
    </source>
</evidence>
<evidence type="ECO:0000313" key="2">
    <source>
        <dbReference type="Proteomes" id="UP000095282"/>
    </source>
</evidence>
<dbReference type="PANTHER" id="PTHR21503">
    <property type="entry name" value="F-BOX-CONTAINING HYPOTHETICAL PROTEIN C.ELEGANS"/>
    <property type="match status" value="1"/>
</dbReference>
<dbReference type="PROSITE" id="PS50181">
    <property type="entry name" value="FBOX"/>
    <property type="match status" value="1"/>
</dbReference>
<accession>A0A1I7TKY8</accession>
<sequence>MTFPLLKLPFLAYEQVLLNFEVPDLVDFSFCSSRCHRIVQSIRFPFSGLRVDVDCRLITLWFFEGITQWHFKPRLCKKISDTENGWRRIGRNRIRIQKEPEWCSTLKNIKVAFDYVQDLFRLPVISYHIFNDRNLFPQWFGITKCEYFSIGSENKRVSNDKLKYALETMEISGELALFMKKNDDFECGFVQFSMDVLRIFQAFWITNETFLAMDCARIELHGNGNLPIREFVSQWLSSRNTRFKWLKMTYREQINWNDGFKTMKWNPRTRGRNFQIECYYRVDCENGIDFLREDGLLASIVEKQSMIYFVVWHKRFQPEADNFYLDEIEPDFL</sequence>
<dbReference type="WBParaSite" id="Csp11.Scaffold628.g6945.t1">
    <property type="protein sequence ID" value="Csp11.Scaffold628.g6945.t1"/>
    <property type="gene ID" value="Csp11.Scaffold628.g6945"/>
</dbReference>
<protein>
    <submittedName>
        <fullName evidence="3">F-box domain-containing protein</fullName>
    </submittedName>
</protein>
<keyword evidence="2" id="KW-1185">Reference proteome</keyword>
<name>A0A1I7TKY8_9PELO</name>
<dbReference type="InterPro" id="IPR001810">
    <property type="entry name" value="F-box_dom"/>
</dbReference>
<dbReference type="AlphaFoldDB" id="A0A1I7TKY8"/>
<proteinExistence type="predicted"/>